<dbReference type="EMBL" id="JYDP01003355">
    <property type="protein sequence ID" value="KRY95871.1"/>
    <property type="molecule type" value="Genomic_DNA"/>
</dbReference>
<gene>
    <name evidence="1" type="ORF">T11_1674</name>
</gene>
<proteinExistence type="predicted"/>
<reference evidence="1 2" key="1">
    <citation type="submission" date="2015-01" db="EMBL/GenBank/DDBJ databases">
        <title>Evolution of Trichinella species and genotypes.</title>
        <authorList>
            <person name="Korhonen P.K."/>
            <person name="Edoardo P."/>
            <person name="Giuseppe L.R."/>
            <person name="Gasser R.B."/>
        </authorList>
    </citation>
    <scope>NUCLEOTIDE SEQUENCE [LARGE SCALE GENOMIC DNA]</scope>
    <source>
        <strain evidence="1">ISS1029</strain>
    </source>
</reference>
<organism evidence="1 2">
    <name type="scientific">Trichinella zimbabwensis</name>
    <dbReference type="NCBI Taxonomy" id="268475"/>
    <lineage>
        <taxon>Eukaryota</taxon>
        <taxon>Metazoa</taxon>
        <taxon>Ecdysozoa</taxon>
        <taxon>Nematoda</taxon>
        <taxon>Enoplea</taxon>
        <taxon>Dorylaimia</taxon>
        <taxon>Trichinellida</taxon>
        <taxon>Trichinellidae</taxon>
        <taxon>Trichinella</taxon>
    </lineage>
</organism>
<name>A0A0V1GCF6_9BILA</name>
<sequence>MNSYPNKVILQSAFQSFYITSILTKGKKDAVKINKK</sequence>
<evidence type="ECO:0000313" key="1">
    <source>
        <dbReference type="EMBL" id="KRY95871.1"/>
    </source>
</evidence>
<dbReference type="AlphaFoldDB" id="A0A0V1GCF6"/>
<evidence type="ECO:0000313" key="2">
    <source>
        <dbReference type="Proteomes" id="UP000055024"/>
    </source>
</evidence>
<dbReference type="Proteomes" id="UP000055024">
    <property type="component" value="Unassembled WGS sequence"/>
</dbReference>
<keyword evidence="2" id="KW-1185">Reference proteome</keyword>
<accession>A0A0V1GCF6</accession>
<protein>
    <submittedName>
        <fullName evidence="1">Uncharacterized protein</fullName>
    </submittedName>
</protein>
<comment type="caution">
    <text evidence="1">The sequence shown here is derived from an EMBL/GenBank/DDBJ whole genome shotgun (WGS) entry which is preliminary data.</text>
</comment>